<dbReference type="Proteomes" id="UP000032534">
    <property type="component" value="Unassembled WGS sequence"/>
</dbReference>
<feature type="transmembrane region" description="Helical" evidence="1">
    <location>
        <begin position="79"/>
        <end position="98"/>
    </location>
</feature>
<comment type="caution">
    <text evidence="2">The sequence shown here is derived from an EMBL/GenBank/DDBJ whole genome shotgun (WGS) entry which is preliminary data.</text>
</comment>
<keyword evidence="1" id="KW-1133">Transmembrane helix</keyword>
<organism evidence="2 3">
    <name type="scientific">Paenibacillus terrae</name>
    <dbReference type="NCBI Taxonomy" id="159743"/>
    <lineage>
        <taxon>Bacteria</taxon>
        <taxon>Bacillati</taxon>
        <taxon>Bacillota</taxon>
        <taxon>Bacilli</taxon>
        <taxon>Bacillales</taxon>
        <taxon>Paenibacillaceae</taxon>
        <taxon>Paenibacillus</taxon>
    </lineage>
</organism>
<dbReference type="AlphaFoldDB" id="A0A0D7X7Y1"/>
<keyword evidence="1" id="KW-0812">Transmembrane</keyword>
<feature type="transmembrane region" description="Helical" evidence="1">
    <location>
        <begin position="44"/>
        <end position="67"/>
    </location>
</feature>
<proteinExistence type="predicted"/>
<feature type="transmembrane region" description="Helical" evidence="1">
    <location>
        <begin position="7"/>
        <end position="32"/>
    </location>
</feature>
<gene>
    <name evidence="2" type="ORF">QD47_00995</name>
</gene>
<protein>
    <submittedName>
        <fullName evidence="2">Uncharacterized protein</fullName>
    </submittedName>
</protein>
<keyword evidence="3" id="KW-1185">Reference proteome</keyword>
<evidence type="ECO:0000313" key="3">
    <source>
        <dbReference type="Proteomes" id="UP000032534"/>
    </source>
</evidence>
<dbReference type="RefSeq" id="WP_028540768.1">
    <property type="nucleotide sequence ID" value="NZ_JTHP01000001.1"/>
</dbReference>
<sequence length="103" mass="11944">MKDQNAFVILLILNIVYGLTLFAYPVMLMVVAFSFDAPTAGDYLISYIFAYVIMSYPIGVFISWSCWYFYHRYAFKKAYIIANFMLLWPATLVVSSWIQSAFS</sequence>
<evidence type="ECO:0000313" key="2">
    <source>
        <dbReference type="EMBL" id="KJD47560.1"/>
    </source>
</evidence>
<name>A0A0D7X7Y1_9BACL</name>
<dbReference type="OrthoDB" id="2655635at2"/>
<reference evidence="2 3" key="1">
    <citation type="submission" date="2014-11" db="EMBL/GenBank/DDBJ databases">
        <title>Draft Genome Sequences of Paenibacillus polymyxa NRRL B-30509 and Paenibacillus terrae NRRL B-30644, Strains from a Poultry Environment that Produce Tridecaptin A and Paenicidins.</title>
        <authorList>
            <person name="van Belkum M.J."/>
            <person name="Lohans C.T."/>
            <person name="Vederas J.C."/>
        </authorList>
    </citation>
    <scope>NUCLEOTIDE SEQUENCE [LARGE SCALE GENOMIC DNA]</scope>
    <source>
        <strain evidence="2 3">NRRL B-30644</strain>
    </source>
</reference>
<accession>A0A0D7X7Y1</accession>
<keyword evidence="1" id="KW-0472">Membrane</keyword>
<dbReference type="EMBL" id="JTHP01000001">
    <property type="protein sequence ID" value="KJD47560.1"/>
    <property type="molecule type" value="Genomic_DNA"/>
</dbReference>
<dbReference type="PATRIC" id="fig|159743.3.peg.230"/>
<evidence type="ECO:0000256" key="1">
    <source>
        <dbReference type="SAM" id="Phobius"/>
    </source>
</evidence>